<evidence type="ECO:0000256" key="1">
    <source>
        <dbReference type="ARBA" id="ARBA00004196"/>
    </source>
</evidence>
<dbReference type="CDD" id="cd02966">
    <property type="entry name" value="TlpA_like_family"/>
    <property type="match status" value="1"/>
</dbReference>
<dbReference type="GO" id="GO:0016491">
    <property type="term" value="F:oxidoreductase activity"/>
    <property type="evidence" value="ECO:0007669"/>
    <property type="project" value="InterPro"/>
</dbReference>
<dbReference type="RefSeq" id="WP_109605738.1">
    <property type="nucleotide sequence ID" value="NZ_QGHA01000001.1"/>
</dbReference>
<dbReference type="EMBL" id="QGHA01000001">
    <property type="protein sequence ID" value="PWK79819.1"/>
    <property type="molecule type" value="Genomic_DNA"/>
</dbReference>
<dbReference type="SUPFAM" id="SSF52833">
    <property type="entry name" value="Thioredoxin-like"/>
    <property type="match status" value="1"/>
</dbReference>
<dbReference type="PANTHER" id="PTHR42852:SF6">
    <property type="entry name" value="THIOL:DISULFIDE INTERCHANGE PROTEIN DSBE"/>
    <property type="match status" value="1"/>
</dbReference>
<keyword evidence="3" id="KW-1015">Disulfide bond</keyword>
<dbReference type="PANTHER" id="PTHR42852">
    <property type="entry name" value="THIOL:DISULFIDE INTERCHANGE PROTEIN DSBE"/>
    <property type="match status" value="1"/>
</dbReference>
<dbReference type="GO" id="GO:0016853">
    <property type="term" value="F:isomerase activity"/>
    <property type="evidence" value="ECO:0007669"/>
    <property type="project" value="UniProtKB-KW"/>
</dbReference>
<dbReference type="InterPro" id="IPR050553">
    <property type="entry name" value="Thioredoxin_ResA/DsbE_sf"/>
</dbReference>
<comment type="subcellular location">
    <subcellularLocation>
        <location evidence="1">Cell envelope</location>
    </subcellularLocation>
</comment>
<comment type="caution">
    <text evidence="7">The sequence shown here is derived from an EMBL/GenBank/DDBJ whole genome shotgun (WGS) entry which is preliminary data.</text>
</comment>
<name>A0A316HF24_9SPHI</name>
<feature type="signal peptide" evidence="5">
    <location>
        <begin position="1"/>
        <end position="19"/>
    </location>
</feature>
<dbReference type="PROSITE" id="PS51352">
    <property type="entry name" value="THIOREDOXIN_2"/>
    <property type="match status" value="1"/>
</dbReference>
<evidence type="ECO:0000259" key="6">
    <source>
        <dbReference type="PROSITE" id="PS51352"/>
    </source>
</evidence>
<accession>A0A316HF24</accession>
<dbReference type="GO" id="GO:0016209">
    <property type="term" value="F:antioxidant activity"/>
    <property type="evidence" value="ECO:0007669"/>
    <property type="project" value="InterPro"/>
</dbReference>
<dbReference type="AlphaFoldDB" id="A0A316HF24"/>
<evidence type="ECO:0000256" key="3">
    <source>
        <dbReference type="ARBA" id="ARBA00023157"/>
    </source>
</evidence>
<proteinExistence type="predicted"/>
<dbReference type="Pfam" id="PF00578">
    <property type="entry name" value="AhpC-TSA"/>
    <property type="match status" value="1"/>
</dbReference>
<keyword evidence="8" id="KW-1185">Reference proteome</keyword>
<dbReference type="Proteomes" id="UP000245678">
    <property type="component" value="Unassembled WGS sequence"/>
</dbReference>
<sequence>MKKTIILLMMAALGTSSWAQEAVITGKFKKMLPNGRPVDRVFISKPEAGDLTIMAEPLIDSASRTFHLDLVPADQNVIRYVGVFDEQYPFYLRKGEKLDIDAADGKITYSGKLSKENQVFADWYKMLAPLRFYGYSAKGYLLPSERYVALLDSLSQPVNNFLKGIHTGNDAFDKQVKYLLTYSYKLDVTMPVATGLNVGAKKDYPAYLTDFFKNETFSDKQIWTLPFAFKYMGYFAFAKHIIYGGEQGIAGEMLVPEIADKELRANFVLSQAEKGTTQNLVAFLEKNHSAMITDSQKAKMKVLEARAKVQVEGGEWIDFSYPDRNGKMCRLSDNLGKVVLVDVWATWCKPCLAEQPAMERLEKAFEGKDVVFLAVSVDTDKEKWKAMVESKKLSGLHLFTNSKGPIVTDYELTGIPRYILFDKNGKTVSFDAPRPSDPKLQELINSKL</sequence>
<keyword evidence="7" id="KW-0413">Isomerase</keyword>
<evidence type="ECO:0000256" key="4">
    <source>
        <dbReference type="ARBA" id="ARBA00023284"/>
    </source>
</evidence>
<keyword evidence="5" id="KW-0732">Signal</keyword>
<dbReference type="InterPro" id="IPR036249">
    <property type="entry name" value="Thioredoxin-like_sf"/>
</dbReference>
<evidence type="ECO:0000313" key="8">
    <source>
        <dbReference type="Proteomes" id="UP000245678"/>
    </source>
</evidence>
<protein>
    <submittedName>
        <fullName evidence="7">Thiol-disulfide isomerase/thioredoxin</fullName>
    </submittedName>
</protein>
<dbReference type="GO" id="GO:0030313">
    <property type="term" value="C:cell envelope"/>
    <property type="evidence" value="ECO:0007669"/>
    <property type="project" value="UniProtKB-SubCell"/>
</dbReference>
<evidence type="ECO:0000313" key="7">
    <source>
        <dbReference type="EMBL" id="PWK79819.1"/>
    </source>
</evidence>
<feature type="chain" id="PRO_5016454781" evidence="5">
    <location>
        <begin position="20"/>
        <end position="448"/>
    </location>
</feature>
<dbReference type="InterPro" id="IPR013766">
    <property type="entry name" value="Thioredoxin_domain"/>
</dbReference>
<evidence type="ECO:0000256" key="2">
    <source>
        <dbReference type="ARBA" id="ARBA00022748"/>
    </source>
</evidence>
<keyword evidence="2" id="KW-0201">Cytochrome c-type biogenesis</keyword>
<dbReference type="Gene3D" id="3.40.30.10">
    <property type="entry name" value="Glutaredoxin"/>
    <property type="match status" value="1"/>
</dbReference>
<evidence type="ECO:0000256" key="5">
    <source>
        <dbReference type="SAM" id="SignalP"/>
    </source>
</evidence>
<reference evidence="7 8" key="1">
    <citation type="submission" date="2018-05" db="EMBL/GenBank/DDBJ databases">
        <title>Genomic Encyclopedia of Archaeal and Bacterial Type Strains, Phase II (KMG-II): from individual species to whole genera.</title>
        <authorList>
            <person name="Goeker M."/>
        </authorList>
    </citation>
    <scope>NUCLEOTIDE SEQUENCE [LARGE SCALE GENOMIC DNA]</scope>
    <source>
        <strain evidence="7 8">DSM 19975</strain>
    </source>
</reference>
<dbReference type="GO" id="GO:0017004">
    <property type="term" value="P:cytochrome complex assembly"/>
    <property type="evidence" value="ECO:0007669"/>
    <property type="project" value="UniProtKB-KW"/>
</dbReference>
<feature type="domain" description="Thioredoxin" evidence="6">
    <location>
        <begin position="310"/>
        <end position="448"/>
    </location>
</feature>
<gene>
    <name evidence="7" type="ORF">LX99_00279</name>
</gene>
<organism evidence="7 8">
    <name type="scientific">Mucilaginibacter oryzae</name>
    <dbReference type="NCBI Taxonomy" id="468058"/>
    <lineage>
        <taxon>Bacteria</taxon>
        <taxon>Pseudomonadati</taxon>
        <taxon>Bacteroidota</taxon>
        <taxon>Sphingobacteriia</taxon>
        <taxon>Sphingobacteriales</taxon>
        <taxon>Sphingobacteriaceae</taxon>
        <taxon>Mucilaginibacter</taxon>
    </lineage>
</organism>
<keyword evidence="4" id="KW-0676">Redox-active center</keyword>
<dbReference type="InterPro" id="IPR000866">
    <property type="entry name" value="AhpC/TSA"/>
</dbReference>